<evidence type="ECO:0000256" key="1">
    <source>
        <dbReference type="SAM" id="Phobius"/>
    </source>
</evidence>
<dbReference type="EMBL" id="ADNC01000027">
    <property type="protein sequence ID" value="EFF41168.1"/>
    <property type="molecule type" value="Genomic_DNA"/>
</dbReference>
<keyword evidence="1" id="KW-0812">Transmembrane</keyword>
<gene>
    <name evidence="2" type="ORF">MALL_0282</name>
</gene>
<name>D4XWY2_9BACT</name>
<evidence type="ECO:0000313" key="2">
    <source>
        <dbReference type="EMBL" id="EFF41168.1"/>
    </source>
</evidence>
<dbReference type="STRING" id="747682.MALL_0282"/>
<proteinExistence type="predicted"/>
<organism evidence="2 3">
    <name type="scientific">Mycoplasmopsis alligatoris A21JP2</name>
    <dbReference type="NCBI Taxonomy" id="747682"/>
    <lineage>
        <taxon>Bacteria</taxon>
        <taxon>Bacillati</taxon>
        <taxon>Mycoplasmatota</taxon>
        <taxon>Mycoplasmoidales</taxon>
        <taxon>Metamycoplasmataceae</taxon>
        <taxon>Mycoplasmopsis</taxon>
    </lineage>
</organism>
<keyword evidence="1" id="KW-1133">Transmembrane helix</keyword>
<dbReference type="AlphaFoldDB" id="D4XWY2"/>
<feature type="transmembrane region" description="Helical" evidence="1">
    <location>
        <begin position="6"/>
        <end position="28"/>
    </location>
</feature>
<keyword evidence="3" id="KW-1185">Reference proteome</keyword>
<evidence type="ECO:0000313" key="3">
    <source>
        <dbReference type="Proteomes" id="UP000004757"/>
    </source>
</evidence>
<dbReference type="RefSeq" id="WP_005683782.1">
    <property type="nucleotide sequence ID" value="NZ_ADNC01000027.1"/>
</dbReference>
<dbReference type="OrthoDB" id="396997at2"/>
<dbReference type="Proteomes" id="UP000004757">
    <property type="component" value="Unassembled WGS sequence"/>
</dbReference>
<protein>
    <submittedName>
        <fullName evidence="2">Conserved domain protein</fullName>
    </submittedName>
</protein>
<sequence>MPEIWTYLIIFLSIIFIIISIFLFYFFVRKLATLIIDKKISKKKIKLNIETQNCFNINTKIENLSKREKSDKEIYRQVNSVYTEINKKIYKTNSEVTILSHELKKKFSFSFLKFYKKTKLVLKETQDSIDKFMSLAGQLDKKWKLVEDSWSILLDSIEQSKSYLKANELNIKNIGPNLLTNLNMISEKLTHINKLNSHENFSEVMSQIDQIKDELINIIHFVDSAISLEWVIYNNLEKIIQSKKDTEIYQNILDQLHHVKTVLENIEYEKYIQNIIDIYKEIYADFNKNLLIRNIQEIYKKNKVNIDLIYSKIFDLEKNNNNKNLQINIKHYTDAYTSLNSSTSYEDLESFINLSLLIYQKLTTFNYQNLDIDINKTFLEMQYYNNLFYEINSHDMLPKNLATAQISDQIKSSLDICNNAFRKLQHHLDSQNFKTFKEVLSTYQKDLKKLIRILSENIMYKKMYFLLINELSNVKENKNQDQYVQLFYEANQEAENKNYKNAYAILSAYIKKEGK</sequence>
<keyword evidence="1" id="KW-0472">Membrane</keyword>
<dbReference type="eggNOG" id="ENOG5032F0N">
    <property type="taxonomic scope" value="Bacteria"/>
</dbReference>
<comment type="caution">
    <text evidence="2">The sequence shown here is derived from an EMBL/GenBank/DDBJ whole genome shotgun (WGS) entry which is preliminary data.</text>
</comment>
<accession>D4XWY2</accession>
<reference evidence="2 3" key="1">
    <citation type="submission" date="2010-03" db="EMBL/GenBank/DDBJ databases">
        <authorList>
            <person name="Glass J.I."/>
            <person name="Benders G.A."/>
            <person name="Durkin A.S."/>
            <person name="Farmerie W.G."/>
            <person name="Hlavinka K."/>
            <person name="Hostetler J."/>
            <person name="Jackson J."/>
            <person name="May M.A."/>
            <person name="Miller R.H."/>
            <person name="Paralanov V."/>
            <person name="Radune D."/>
            <person name="Szczypinski B."/>
            <person name="Brown D.R."/>
        </authorList>
    </citation>
    <scope>NUCLEOTIDE SEQUENCE [LARGE SCALE GENOMIC DNA]</scope>
    <source>
        <strain evidence="2 3">A21JP2</strain>
    </source>
</reference>